<dbReference type="GO" id="GO:0005856">
    <property type="term" value="C:cytoskeleton"/>
    <property type="evidence" value="ECO:0007669"/>
    <property type="project" value="UniProtKB-SubCell"/>
</dbReference>
<feature type="compositionally biased region" description="Basic and acidic residues" evidence="8">
    <location>
        <begin position="1349"/>
        <end position="1377"/>
    </location>
</feature>
<comment type="subcellular location">
    <subcellularLocation>
        <location evidence="1">Cytoplasm</location>
        <location evidence="1">Cytoskeleton</location>
    </subcellularLocation>
</comment>
<dbReference type="GO" id="GO:0007052">
    <property type="term" value="P:mitotic spindle organization"/>
    <property type="evidence" value="ECO:0007669"/>
    <property type="project" value="InterPro"/>
</dbReference>
<dbReference type="PANTHER" id="PTHR13924">
    <property type="entry name" value="TRANSFORMING ACIDIC COILED-COIL CONTAINING PROTEIN 1/2"/>
    <property type="match status" value="1"/>
</dbReference>
<evidence type="ECO:0000256" key="4">
    <source>
        <dbReference type="ARBA" id="ARBA00022553"/>
    </source>
</evidence>
<evidence type="ECO:0000256" key="5">
    <source>
        <dbReference type="ARBA" id="ARBA00023054"/>
    </source>
</evidence>
<evidence type="ECO:0000313" key="10">
    <source>
        <dbReference type="Proteomes" id="UP001652663"/>
    </source>
</evidence>
<dbReference type="GO" id="GO:0021987">
    <property type="term" value="P:cerebral cortex development"/>
    <property type="evidence" value="ECO:0007669"/>
    <property type="project" value="TreeGrafter"/>
</dbReference>
<feature type="compositionally biased region" description="Basic and acidic residues" evidence="8">
    <location>
        <begin position="619"/>
        <end position="628"/>
    </location>
</feature>
<feature type="compositionally biased region" description="Pro residues" evidence="8">
    <location>
        <begin position="1920"/>
        <end position="1931"/>
    </location>
</feature>
<evidence type="ECO:0000259" key="9">
    <source>
        <dbReference type="Pfam" id="PF05010"/>
    </source>
</evidence>
<feature type="compositionally biased region" description="Polar residues" evidence="8">
    <location>
        <begin position="1593"/>
        <end position="1605"/>
    </location>
</feature>
<feature type="compositionally biased region" description="Polar residues" evidence="8">
    <location>
        <begin position="2305"/>
        <end position="2325"/>
    </location>
</feature>
<feature type="compositionally biased region" description="Basic and acidic residues" evidence="8">
    <location>
        <begin position="530"/>
        <end position="539"/>
    </location>
</feature>
<feature type="compositionally biased region" description="Basic and acidic residues" evidence="8">
    <location>
        <begin position="493"/>
        <end position="509"/>
    </location>
</feature>
<evidence type="ECO:0000313" key="11">
    <source>
        <dbReference type="RefSeq" id="XP_019844041.2"/>
    </source>
</evidence>
<evidence type="ECO:0000256" key="7">
    <source>
        <dbReference type="SAM" id="Coils"/>
    </source>
</evidence>
<dbReference type="OrthoDB" id="10255048at2759"/>
<dbReference type="RefSeq" id="XP_070637078.1">
    <property type="nucleotide sequence ID" value="XM_070780977.1"/>
</dbReference>
<feature type="compositionally biased region" description="Basic and acidic residues" evidence="8">
    <location>
        <begin position="581"/>
        <end position="594"/>
    </location>
</feature>
<feature type="compositionally biased region" description="Low complexity" evidence="8">
    <location>
        <begin position="1733"/>
        <end position="1749"/>
    </location>
</feature>
<feature type="region of interest" description="Disordered" evidence="8">
    <location>
        <begin position="1"/>
        <end position="439"/>
    </location>
</feature>
<feature type="region of interest" description="Disordered" evidence="8">
    <location>
        <begin position="459"/>
        <end position="632"/>
    </location>
</feature>
<feature type="compositionally biased region" description="Polar residues" evidence="8">
    <location>
        <begin position="2117"/>
        <end position="2132"/>
    </location>
</feature>
<feature type="compositionally biased region" description="Basic and acidic residues" evidence="8">
    <location>
        <begin position="2222"/>
        <end position="2232"/>
    </location>
</feature>
<keyword evidence="5 7" id="KW-0175">Coiled coil</keyword>
<evidence type="ECO:0000256" key="3">
    <source>
        <dbReference type="ARBA" id="ARBA00022490"/>
    </source>
</evidence>
<feature type="compositionally biased region" description="Polar residues" evidence="8">
    <location>
        <begin position="925"/>
        <end position="935"/>
    </location>
</feature>
<feature type="compositionally biased region" description="Basic and acidic residues" evidence="8">
    <location>
        <begin position="1896"/>
        <end position="1905"/>
    </location>
</feature>
<feature type="compositionally biased region" description="Polar residues" evidence="8">
    <location>
        <begin position="2468"/>
        <end position="2484"/>
    </location>
</feature>
<feature type="region of interest" description="Disordered" evidence="8">
    <location>
        <begin position="1726"/>
        <end position="1860"/>
    </location>
</feature>
<evidence type="ECO:0000256" key="2">
    <source>
        <dbReference type="ARBA" id="ARBA00009423"/>
    </source>
</evidence>
<dbReference type="GeneID" id="109579015"/>
<feature type="compositionally biased region" description="Basic residues" evidence="8">
    <location>
        <begin position="2245"/>
        <end position="2262"/>
    </location>
</feature>
<name>A0A6P5E0H2_BOSIN</name>
<dbReference type="GO" id="GO:0007097">
    <property type="term" value="P:nuclear migration"/>
    <property type="evidence" value="ECO:0007669"/>
    <property type="project" value="TreeGrafter"/>
</dbReference>
<feature type="region of interest" description="Disordered" evidence="8">
    <location>
        <begin position="828"/>
        <end position="1096"/>
    </location>
</feature>
<feature type="compositionally biased region" description="Polar residues" evidence="8">
    <location>
        <begin position="1"/>
        <end position="18"/>
    </location>
</feature>
<feature type="compositionally biased region" description="Gly residues" evidence="8">
    <location>
        <begin position="1531"/>
        <end position="1543"/>
    </location>
</feature>
<feature type="region of interest" description="Disordered" evidence="8">
    <location>
        <begin position="2006"/>
        <end position="2384"/>
    </location>
</feature>
<evidence type="ECO:0000256" key="8">
    <source>
        <dbReference type="SAM" id="MobiDB-lite"/>
    </source>
</evidence>
<dbReference type="Gene3D" id="1.20.5.1700">
    <property type="match status" value="1"/>
</dbReference>
<keyword evidence="6" id="KW-0206">Cytoskeleton</keyword>
<feature type="compositionally biased region" description="Low complexity" evidence="8">
    <location>
        <begin position="955"/>
        <end position="965"/>
    </location>
</feature>
<evidence type="ECO:0000313" key="12">
    <source>
        <dbReference type="RefSeq" id="XP_070637078.1"/>
    </source>
</evidence>
<dbReference type="InterPro" id="IPR039915">
    <property type="entry name" value="TACC"/>
</dbReference>
<feature type="compositionally biased region" description="Low complexity" evidence="8">
    <location>
        <begin position="1691"/>
        <end position="1703"/>
    </location>
</feature>
<keyword evidence="3" id="KW-0963">Cytoplasm</keyword>
<feature type="compositionally biased region" description="Polar residues" evidence="8">
    <location>
        <begin position="887"/>
        <end position="898"/>
    </location>
</feature>
<feature type="region of interest" description="Disordered" evidence="8">
    <location>
        <begin position="1110"/>
        <end position="1132"/>
    </location>
</feature>
<organism evidence="10 11">
    <name type="scientific">Bos indicus</name>
    <name type="common">Zebu</name>
    <dbReference type="NCBI Taxonomy" id="9915"/>
    <lineage>
        <taxon>Eukaryota</taxon>
        <taxon>Metazoa</taxon>
        <taxon>Chordata</taxon>
        <taxon>Craniata</taxon>
        <taxon>Vertebrata</taxon>
        <taxon>Euteleostomi</taxon>
        <taxon>Mammalia</taxon>
        <taxon>Eutheria</taxon>
        <taxon>Laurasiatheria</taxon>
        <taxon>Artiodactyla</taxon>
        <taxon>Ruminantia</taxon>
        <taxon>Pecora</taxon>
        <taxon>Bovidae</taxon>
        <taxon>Bovinae</taxon>
        <taxon>Bos</taxon>
    </lineage>
</organism>
<feature type="region of interest" description="Disordered" evidence="8">
    <location>
        <begin position="647"/>
        <end position="794"/>
    </location>
</feature>
<feature type="compositionally biased region" description="Polar residues" evidence="8">
    <location>
        <begin position="203"/>
        <end position="212"/>
    </location>
</feature>
<proteinExistence type="inferred from homology"/>
<feature type="compositionally biased region" description="Low complexity" evidence="8">
    <location>
        <begin position="1544"/>
        <end position="1553"/>
    </location>
</feature>
<feature type="compositionally biased region" description="Basic and acidic residues" evidence="8">
    <location>
        <begin position="95"/>
        <end position="111"/>
    </location>
</feature>
<dbReference type="Pfam" id="PF05010">
    <property type="entry name" value="TACC_C"/>
    <property type="match status" value="1"/>
</dbReference>
<dbReference type="KEGG" id="biu:109579015"/>
<feature type="compositionally biased region" description="Basic residues" evidence="8">
    <location>
        <begin position="2082"/>
        <end position="2098"/>
    </location>
</feature>
<feature type="region of interest" description="Disordered" evidence="8">
    <location>
        <begin position="1146"/>
        <end position="1387"/>
    </location>
</feature>
<feature type="region of interest" description="Disordered" evidence="8">
    <location>
        <begin position="1875"/>
        <end position="1992"/>
    </location>
</feature>
<feature type="compositionally biased region" description="Basic and acidic residues" evidence="8">
    <location>
        <begin position="229"/>
        <end position="238"/>
    </location>
</feature>
<feature type="region of interest" description="Disordered" evidence="8">
    <location>
        <begin position="2403"/>
        <end position="2431"/>
    </location>
</feature>
<feature type="compositionally biased region" description="Basic and acidic residues" evidence="8">
    <location>
        <begin position="1229"/>
        <end position="1239"/>
    </location>
</feature>
<feature type="compositionally biased region" description="Low complexity" evidence="8">
    <location>
        <begin position="2035"/>
        <end position="2046"/>
    </location>
</feature>
<feature type="compositionally biased region" description="Polar residues" evidence="8">
    <location>
        <begin position="1153"/>
        <end position="1179"/>
    </location>
</feature>
<dbReference type="PANTHER" id="PTHR13924:SF11">
    <property type="entry name" value="TRANSFORMING ACIDIC COILED-COIL-CONTAINING PROTEIN 2"/>
    <property type="match status" value="1"/>
</dbReference>
<feature type="compositionally biased region" description="Polar residues" evidence="8">
    <location>
        <begin position="2568"/>
        <end position="2578"/>
    </location>
</feature>
<protein>
    <submittedName>
        <fullName evidence="11 12">Transforming acidic coiled-coil-containing protein 2 isoform X1</fullName>
    </submittedName>
</protein>
<comment type="similarity">
    <text evidence="2">Belongs to the TACC family.</text>
</comment>
<evidence type="ECO:0000256" key="6">
    <source>
        <dbReference type="ARBA" id="ARBA00023212"/>
    </source>
</evidence>
<feature type="region of interest" description="Disordered" evidence="8">
    <location>
        <begin position="2462"/>
        <end position="2517"/>
    </location>
</feature>
<gene>
    <name evidence="11 12" type="primary">TACC2</name>
</gene>
<feature type="compositionally biased region" description="Polar residues" evidence="8">
    <location>
        <begin position="31"/>
        <end position="49"/>
    </location>
</feature>
<feature type="region of interest" description="Disordered" evidence="8">
    <location>
        <begin position="802"/>
        <end position="821"/>
    </location>
</feature>
<feature type="compositionally biased region" description="Low complexity" evidence="8">
    <location>
        <begin position="2067"/>
        <end position="2079"/>
    </location>
</feature>
<sequence length="2948" mass="309957">MGNENSSSGNQQEDSGLNNVILWPPNPEPLQKTSLARSPGSVQPPGNSQRVERKPEEAPEGTDPGDQPSIWHGGSSSASEGAASPDPCLVSPEVTEPREHPQAARGPEDSPRPSAPEPQERESPSSSMRFAEGPLEGSLASPEGEPESWPLFQHPQRELSPNGPGEAPAASVPQDDNLTQCKVVSVIPSAGGETGSEEEEGQRVSSSSSTDQLAGIPPAAPPEPMKVQLRGEDARPGDFESQGQEAAAGLPWPESWQGAPKAPAAQLGQESSASLEEPPLKPETSTSQEPAPECPVEGPPQDFTDDAGFLGACPPTGTSSGAAQEAKAKADFQESCQQPMGALPPTGLPWDSPGAALALGDKGSWEETLGAPDALGHSQTGSQDAEPGQVTGAVTGDQSEGILFMSSEPAPHTATKDMGPASSFPSQPAALASMAAEQAREMVSVAEVPVLTDPATEWAEAGLSGLEKQASDLRGEGEGLEGGPSEIPAPIPPEERAELGNRELSHEVQPEVPALPAPSASDESASKSPGLKDEAEPREGPTVANEESRVSGADPRGQGAAPGPLDGADPGNLQAEQPEAWDCKPDPEVDKDKVSQLTGDEESQGLPNTVLAQPLGEEIPGHVDRSDSPSEDAAWNVVARGMMGESQVDHVSGSLHQLPEQHPSPPSGPEGAGERVLPGGAIWVGPGPQTKCPDTLQDVEGLGRMDSLPALESEKSDFLSAPAPEVVPKAQEAESMPEIKSGSHPSAQRPGRGEGEGSLTSPYPRGLGRDTAGQEVHADGPPPPEKENWAVDCRLTMLSLEQDRQGNLSHPGDSSIEVTASERPLLCPENHLQTSQTHPEASVDMLRETSQGCESKEETYPGDTDFKNLGADSPQIHIPVGPREDVNLSTHGGKQQASEMELPSELPKGSLSDAPSLPPRDTVPENPTTEKSQLSAPMKPELPALKEKGQEGECSSSQPSRSSSPAADTFQDPSLAGSLSREEYSCAGQGPNESQQELVDGLNAGSQHEEACLEDAGISGAADAWPQLQDLGKTEKASGNTVGAPPCRPDSVALLEAAHSQPVPAPASPRATPSQDAPVREAGEETQEGGQQPGLVPQKEMEHLTASDAEVPKLSGIFPSAKDQGVDGAETCGKADRGVLGMWQALGEPGSLQIEQRSSPGEEASTSTLGEQPSASSQDAWPLARELAESPRSVADLSAVQVVPDPKRLLPSGPPEEAAPGTPYLHIEGAARKGLEDSVMKAVSPQGPGAPGESPCSTREPLLSSEKASSREGSAESSLQAGAAGEGISAAPVSPGSSKAATSEGPVDSVPYLDRMPFLAKGKETTGEEKWSGAPGASAEPSEIPARPGSEERKAGEAARETEGSRERMLEPSKDPRQGASAGVDASCRQTGMLSGLPDFREHITKIFETSVLGALAADWPQSTKGEKAGARKRVMGKGLTVPSPEKLPDGTQRVAVAPLPTLPTGLWVDSKERKQELAIEAEISHLGPQDPAPGKLPGLAAEHTLPGASEEKEISEAPQMLADSKKPEGAGEGWWPGPGGGQAHSQQAGGPQEAASGLSAQAASPEISGAELQVAPQSRGEGDSGPDDSIPSGKQSQETAGQDSQPREDCPRGSSHPRALGDMPGSTSAQGASPHRDVPPLPEAISEPCTPDPLGGERRRAGAAGISETQDALGTQGAPEPPAGEVAENPLEPGLEAGAAGEAEGDVTLSTAGTWACVSEDLPETGTTRMFSGAAAASAVPGSPGDPGCSQGALRMDAEVAPGGGRPAGPPQAEEQPRPEFPAFAEDGKIGVSSPPEPDETRDLKLQNLDPEALDAERKIPKAGPSTLPLVPEKDAADITDEVISDDASSAGGAESTIPAAARVDLTAPASEYASLPSVPAGDGVEASTPSCQRLAKDLSRSSDSEEAFETPESTTPVKAPPAPPPPPPEVIAEPEVSVQAPPEEPGCGSEPVSIPDGPRSSSVEGSPFHPPSHSFSAVFDEDKPIASSGTYNLDFDNIELVDNLQTLEPRPSDPKNQDCKVNSRRKSTDSVPTSKSTLSRSLSLQASDFDGASCSGNPEATAPVADAYSAGSSSASSTLKRTKKPRPPSLKKKQITKKPPETPPVKETQHEPTEESSGPSRESQTAKTNTEPARAEASSSALLEEAALEPAAAPKAACPLDSEGAEGAVPPASGGGRVQNSPPIGRRTLPPATAPEAVEVTPSDSGGQEDSPAQGLSVRLEFDYSEDKGSWDTQQETPPPTKKIGKKPVAKMPLRRPKMKKTPEKLDNTPASPTRSPAEPNDIPIAKGTYTFDIDKWDDPNFNPFSSTSKMQESPKLPQQSYNFDPDACDESTDPFKTCSKAPSSPSKSPASFEIPASAIEANGVDGDGLNKPAKKKKTPLKTMVEDVMSVCSLFDTFRVKKSPKRSPLSDPPSQDPTPAATPETPPVISAVVHATDEEKLAVTNQKWTCMTVDLEADKQDYPQPSDLSTFVNETKFNSPTEGKQLGGQLDSHPALETTAPREQKARKETAKPELDYRNSYEIEYMEKIGSSLPQDNDAPKKQALYLMFDTSQESPVKSPPVRMSESPTPCSGSSFEETEALVNTGAKIQHPVARGLAPNQEPHLQVPEKSSQKELESMALGTASEVMEITAPEGSFASADALLSRLAHPASLCGALDYLEPDLAEKNPPVFAQKLQEELEFAIMRIEALKLARQIALAARSRQDTKREAAHPPDVSISKTALYSRIGTAEVEKPAGLLFQQPDLDSALQIARAEIITKEREVSEWKDKYEESRREVMEMRKIVAEYEKTIAQMIEDEQREKSVSHQTVQQLVLEKEQALADLNSVEKSLADLFRRYEKMKEVLEGFRKNEEVLKKCAQEYLSRVKKEEQRYQALKVHAEEKLDRANAEIAQVRGKAQQEQAAYQASLRKEQLRVDALERTLEQKNKEIEELTKICDELIAKMGKS</sequence>
<accession>A0A6P5E0H2</accession>
<dbReference type="InterPro" id="IPR007707">
    <property type="entry name" value="TACC_C"/>
</dbReference>
<reference evidence="11 12" key="1">
    <citation type="submission" date="2025-05" db="UniProtKB">
        <authorList>
            <consortium name="RefSeq"/>
        </authorList>
    </citation>
    <scope>IDENTIFICATION</scope>
    <source>
        <tissue evidence="11 12">Blood</tissue>
    </source>
</reference>
<feature type="region of interest" description="Disordered" evidence="8">
    <location>
        <begin position="2555"/>
        <end position="2578"/>
    </location>
</feature>
<feature type="coiled-coil region" evidence="7">
    <location>
        <begin position="2751"/>
        <end position="2944"/>
    </location>
</feature>
<feature type="compositionally biased region" description="Low complexity" evidence="8">
    <location>
        <begin position="2342"/>
        <end position="2354"/>
    </location>
</feature>
<feature type="compositionally biased region" description="Basic and acidic residues" evidence="8">
    <location>
        <begin position="1321"/>
        <end position="1331"/>
    </location>
</feature>
<feature type="region of interest" description="Disordered" evidence="8">
    <location>
        <begin position="1480"/>
        <end position="1708"/>
    </location>
</feature>
<feature type="compositionally biased region" description="Low complexity" evidence="8">
    <location>
        <begin position="2133"/>
        <end position="2159"/>
    </location>
</feature>
<keyword evidence="4" id="KW-0597">Phosphoprotein</keyword>
<dbReference type="RefSeq" id="XP_019844041.2">
    <property type="nucleotide sequence ID" value="XM_019988482.2"/>
</dbReference>
<feature type="compositionally biased region" description="Low complexity" evidence="8">
    <location>
        <begin position="73"/>
        <end position="84"/>
    </location>
</feature>
<feature type="region of interest" description="Disordered" evidence="8">
    <location>
        <begin position="1422"/>
        <end position="1451"/>
    </location>
</feature>
<evidence type="ECO:0000256" key="1">
    <source>
        <dbReference type="ARBA" id="ARBA00004245"/>
    </source>
</evidence>
<dbReference type="CTD" id="10579"/>
<keyword evidence="10" id="KW-1185">Reference proteome</keyword>
<feature type="compositionally biased region" description="Basic and acidic residues" evidence="8">
    <location>
        <begin position="2502"/>
        <end position="2517"/>
    </location>
</feature>
<dbReference type="GO" id="GO:0005737">
    <property type="term" value="C:cytoplasm"/>
    <property type="evidence" value="ECO:0007669"/>
    <property type="project" value="TreeGrafter"/>
</dbReference>
<feature type="domain" description="Transforming acidic coiled-coil-containing protein C-terminal" evidence="9">
    <location>
        <begin position="2742"/>
        <end position="2942"/>
    </location>
</feature>
<dbReference type="Proteomes" id="UP001652663">
    <property type="component" value="Chromosome 26"/>
</dbReference>